<dbReference type="SUPFAM" id="SSF52833">
    <property type="entry name" value="Thioredoxin-like"/>
    <property type="match status" value="1"/>
</dbReference>
<dbReference type="InterPro" id="IPR036249">
    <property type="entry name" value="Thioredoxin-like_sf"/>
</dbReference>
<dbReference type="PANTHER" id="PTHR36057">
    <property type="match status" value="1"/>
</dbReference>
<reference evidence="1 2" key="1">
    <citation type="submission" date="2017-09" db="EMBL/GenBank/DDBJ databases">
        <title>Paracoccus alkalisoli sp. nov., isolated from saline alkaline soil.</title>
        <authorList>
            <person name="Dong X."/>
            <person name="Zhang G."/>
        </authorList>
    </citation>
    <scope>NUCLEOTIDE SEQUENCE [LARGE SCALE GENOMIC DNA]</scope>
    <source>
        <strain evidence="1 2">WN007</strain>
    </source>
</reference>
<proteinExistence type="predicted"/>
<evidence type="ECO:0000313" key="1">
    <source>
        <dbReference type="EMBL" id="PAU98516.1"/>
    </source>
</evidence>
<organism evidence="1 2">
    <name type="scientific">Paracoccus salipaludis</name>
    <dbReference type="NCBI Taxonomy" id="2032623"/>
    <lineage>
        <taxon>Bacteria</taxon>
        <taxon>Pseudomonadati</taxon>
        <taxon>Pseudomonadota</taxon>
        <taxon>Alphaproteobacteria</taxon>
        <taxon>Rhodobacterales</taxon>
        <taxon>Paracoccaceae</taxon>
        <taxon>Paracoccus</taxon>
    </lineage>
</organism>
<dbReference type="PANTHER" id="PTHR36057:SF1">
    <property type="entry name" value="LIPOPROTEIN LIPID ATTACHMENT SITE-LIKE PROTEIN, PUTATIVE (DUF1223)-RELATED"/>
    <property type="match status" value="1"/>
</dbReference>
<evidence type="ECO:0000313" key="2">
    <source>
        <dbReference type="Proteomes" id="UP000218023"/>
    </source>
</evidence>
<dbReference type="OrthoDB" id="9808254at2"/>
<comment type="caution">
    <text evidence="1">The sequence shown here is derived from an EMBL/GenBank/DDBJ whole genome shotgun (WGS) entry which is preliminary data.</text>
</comment>
<dbReference type="Proteomes" id="UP000218023">
    <property type="component" value="Unassembled WGS sequence"/>
</dbReference>
<dbReference type="Pfam" id="PF06764">
    <property type="entry name" value="DUF1223"/>
    <property type="match status" value="1"/>
</dbReference>
<protein>
    <recommendedName>
        <fullName evidence="3">DUF1223 domain-containing protein</fullName>
    </recommendedName>
</protein>
<dbReference type="AlphaFoldDB" id="A0A2A2GLQ2"/>
<keyword evidence="2" id="KW-1185">Reference proteome</keyword>
<accession>A0A2A2GLQ2</accession>
<sequence length="394" mass="42322">MALLPQGLRWQATPGLPRLIQRCKRKDTSRLARHLFVCRGIHIRRGFQGRPRRSRARTDANEALIWSRTRLWPKRDGMTDISIHRFRPVGLAAAFGLALAVLAAPSGAQDMAPGQGGGPAVPAAEAGIAVIEAPEGEGTELPEGAFSLAPERPAFGGAERGAMGRGRLGPTGSPPVVIELFTSQGCSSCPPADALIGAMSDDPGVLTLSWHVDYWDYLGWADAFARPQHAARQEAYAEAAGERGVYTPQIIIDGQDTLLSLHRAALMALIDEHAARPPAIMVTATVEGEVHVIDLTPRVTVPGGVDIALVRYLPQRSVQVKAGENRGRTIDYRNIVVDSELLARWPAREPLRLTVRPGNDPDDAYPDDTQHAILVQQALAGGEPGPILAAVRLD</sequence>
<name>A0A2A2GLQ2_9RHOB</name>
<dbReference type="InterPro" id="IPR010634">
    <property type="entry name" value="DUF1223"/>
</dbReference>
<evidence type="ECO:0008006" key="3">
    <source>
        <dbReference type="Google" id="ProtNLM"/>
    </source>
</evidence>
<dbReference type="EMBL" id="NSJZ01000002">
    <property type="protein sequence ID" value="PAU98516.1"/>
    <property type="molecule type" value="Genomic_DNA"/>
</dbReference>
<gene>
    <name evidence="1" type="ORF">CK240_04910</name>
</gene>